<dbReference type="EMBL" id="CP101987">
    <property type="protein sequence ID" value="UUI73014.1"/>
    <property type="molecule type" value="Genomic_DNA"/>
</dbReference>
<proteinExistence type="predicted"/>
<evidence type="ECO:0000259" key="2">
    <source>
        <dbReference type="Pfam" id="PF13349"/>
    </source>
</evidence>
<gene>
    <name evidence="3" type="ORF">NP048_06120</name>
</gene>
<feature type="domain" description="DUF4097" evidence="2">
    <location>
        <begin position="60"/>
        <end position="264"/>
    </location>
</feature>
<organism evidence="3 4">
    <name type="scientific">Cellulomonas xiejunii</name>
    <dbReference type="NCBI Taxonomy" id="2968083"/>
    <lineage>
        <taxon>Bacteria</taxon>
        <taxon>Bacillati</taxon>
        <taxon>Actinomycetota</taxon>
        <taxon>Actinomycetes</taxon>
        <taxon>Micrococcales</taxon>
        <taxon>Cellulomonadaceae</taxon>
        <taxon>Cellulomonas</taxon>
    </lineage>
</organism>
<sequence>MSTESWVVAGPQVIEVDDVRALRVGLVGGRVDVVAHDDPDARGARLEVHRVDGRPLEVTLSDGELRVGYSFTLGGWEGFVEKFRNFQDKDRADVHIAVPRGVLAKVATVSADGLVAGLRQDVSVSTVSGSAVVDDVRGRLSTNSVSGEMVVRRHDGDLRFNTVSGELAASGDLTLVQGNSVSGAVSLDVGAGTSSLTVTTVSGDLTVRIPDGAGLQVRAQSVSGRLVIDGREHKGAGPGHRSVDLDAGEGGAFLSATTVTGHVTVLRAPVADAVPDDAVPDDAVPGDAVPSGATGDDAVRFGAPADDVADAPVDGSR</sequence>
<keyword evidence="4" id="KW-1185">Reference proteome</keyword>
<feature type="region of interest" description="Disordered" evidence="1">
    <location>
        <begin position="275"/>
        <end position="317"/>
    </location>
</feature>
<dbReference type="RefSeq" id="WP_227577326.1">
    <property type="nucleotide sequence ID" value="NZ_CP101987.1"/>
</dbReference>
<evidence type="ECO:0000313" key="4">
    <source>
        <dbReference type="Proteomes" id="UP001316384"/>
    </source>
</evidence>
<evidence type="ECO:0000313" key="3">
    <source>
        <dbReference type="EMBL" id="UUI73014.1"/>
    </source>
</evidence>
<dbReference type="Proteomes" id="UP001316384">
    <property type="component" value="Chromosome"/>
</dbReference>
<protein>
    <submittedName>
        <fullName evidence="3">DUF4097 domain-containing protein</fullName>
    </submittedName>
</protein>
<feature type="compositionally biased region" description="Low complexity" evidence="1">
    <location>
        <begin position="281"/>
        <end position="290"/>
    </location>
</feature>
<reference evidence="3 4" key="1">
    <citation type="submission" date="2022-07" db="EMBL/GenBank/DDBJ databases">
        <title>Novel species in genus cellulomonas.</title>
        <authorList>
            <person name="Ye L."/>
        </authorList>
    </citation>
    <scope>NUCLEOTIDE SEQUENCE [LARGE SCALE GENOMIC DNA]</scope>
    <source>
        <strain evidence="4">zg-B89</strain>
    </source>
</reference>
<dbReference type="InterPro" id="IPR025164">
    <property type="entry name" value="Toastrack_DUF4097"/>
</dbReference>
<feature type="compositionally biased region" description="Low complexity" evidence="1">
    <location>
        <begin position="303"/>
        <end position="317"/>
    </location>
</feature>
<evidence type="ECO:0000256" key="1">
    <source>
        <dbReference type="SAM" id="MobiDB-lite"/>
    </source>
</evidence>
<name>A0ABY5KTH5_9CELL</name>
<accession>A0ABY5KTH5</accession>
<dbReference type="Pfam" id="PF13349">
    <property type="entry name" value="DUF4097"/>
    <property type="match status" value="1"/>
</dbReference>